<evidence type="ECO:0000313" key="2">
    <source>
        <dbReference type="Proteomes" id="UP000723463"/>
    </source>
</evidence>
<dbReference type="EMBL" id="JAAAXW010000075">
    <property type="protein sequence ID" value="KAF9545276.1"/>
    <property type="molecule type" value="Genomic_DNA"/>
</dbReference>
<organism evidence="1 2">
    <name type="scientific">Mortierella hygrophila</name>
    <dbReference type="NCBI Taxonomy" id="979708"/>
    <lineage>
        <taxon>Eukaryota</taxon>
        <taxon>Fungi</taxon>
        <taxon>Fungi incertae sedis</taxon>
        <taxon>Mucoromycota</taxon>
        <taxon>Mortierellomycotina</taxon>
        <taxon>Mortierellomycetes</taxon>
        <taxon>Mortierellales</taxon>
        <taxon>Mortierellaceae</taxon>
        <taxon>Mortierella</taxon>
    </lineage>
</organism>
<accession>A0A9P6F9U0</accession>
<comment type="caution">
    <text evidence="1">The sequence shown here is derived from an EMBL/GenBank/DDBJ whole genome shotgun (WGS) entry which is preliminary data.</text>
</comment>
<dbReference type="AlphaFoldDB" id="A0A9P6F9U0"/>
<reference evidence="1" key="1">
    <citation type="journal article" date="2020" name="Fungal Divers.">
        <title>Resolving the Mortierellaceae phylogeny through synthesis of multi-gene phylogenetics and phylogenomics.</title>
        <authorList>
            <person name="Vandepol N."/>
            <person name="Liber J."/>
            <person name="Desiro A."/>
            <person name="Na H."/>
            <person name="Kennedy M."/>
            <person name="Barry K."/>
            <person name="Grigoriev I.V."/>
            <person name="Miller A.N."/>
            <person name="O'Donnell K."/>
            <person name="Stajich J.E."/>
            <person name="Bonito G."/>
        </authorList>
    </citation>
    <scope>NUCLEOTIDE SEQUENCE</scope>
    <source>
        <strain evidence="1">NRRL 2591</strain>
    </source>
</reference>
<sequence>MGPTDLGELLKDTGMKEANLDDGFPALASPWLEVFERVGDVEDELDGFEDTFFGPIAGETSCPRFTYSQASHSGTVIKCFINKPGAKLSCSPSGRAVYSFKVMIDCILPRLDLKRLQSIIGKGITNHSEGLESTCKEMLLGPHDVEVPVFDSFTGFEGSEMGAKGALGALLC</sequence>
<protein>
    <submittedName>
        <fullName evidence="1">Uncharacterized protein</fullName>
    </submittedName>
</protein>
<proteinExistence type="predicted"/>
<dbReference type="Proteomes" id="UP000723463">
    <property type="component" value="Unassembled WGS sequence"/>
</dbReference>
<evidence type="ECO:0000313" key="1">
    <source>
        <dbReference type="EMBL" id="KAF9545276.1"/>
    </source>
</evidence>
<name>A0A9P6F9U0_9FUNG</name>
<keyword evidence="2" id="KW-1185">Reference proteome</keyword>
<gene>
    <name evidence="1" type="ORF">EC957_011150</name>
</gene>